<dbReference type="PANTHER" id="PTHR45339">
    <property type="entry name" value="HYBRID SIGNAL TRANSDUCTION HISTIDINE KINASE J"/>
    <property type="match status" value="1"/>
</dbReference>
<dbReference type="PROSITE" id="PS50110">
    <property type="entry name" value="RESPONSE_REGULATORY"/>
    <property type="match status" value="1"/>
</dbReference>
<keyword evidence="5" id="KW-1133">Transmembrane helix</keyword>
<dbReference type="Gene3D" id="3.40.50.2300">
    <property type="match status" value="1"/>
</dbReference>
<comment type="caution">
    <text evidence="3">Lacks conserved residue(s) required for the propagation of feature annotation.</text>
</comment>
<evidence type="ECO:0000259" key="7">
    <source>
        <dbReference type="PROSITE" id="PS50110"/>
    </source>
</evidence>
<dbReference type="AlphaFoldDB" id="A0A7S3DFR4"/>
<evidence type="ECO:0000313" key="8">
    <source>
        <dbReference type="EMBL" id="CAE0256088.1"/>
    </source>
</evidence>
<dbReference type="EMBL" id="HBIB01028176">
    <property type="protein sequence ID" value="CAE0256088.1"/>
    <property type="molecule type" value="Transcribed_RNA"/>
</dbReference>
<dbReference type="InterPro" id="IPR003661">
    <property type="entry name" value="HisK_dim/P_dom"/>
</dbReference>
<keyword evidence="5" id="KW-0812">Transmembrane</keyword>
<evidence type="ECO:0000256" key="1">
    <source>
        <dbReference type="ARBA" id="ARBA00022553"/>
    </source>
</evidence>
<dbReference type="InterPro" id="IPR001789">
    <property type="entry name" value="Sig_transdc_resp-reg_receiver"/>
</dbReference>
<evidence type="ECO:0000256" key="3">
    <source>
        <dbReference type="PROSITE-ProRule" id="PRU00169"/>
    </source>
</evidence>
<keyword evidence="2" id="KW-0902">Two-component regulatory system</keyword>
<feature type="domain" description="Histidine kinase" evidence="6">
    <location>
        <begin position="380"/>
        <end position="697"/>
    </location>
</feature>
<dbReference type="Gene3D" id="3.30.565.10">
    <property type="entry name" value="Histidine kinase-like ATPase, C-terminal domain"/>
    <property type="match status" value="1"/>
</dbReference>
<dbReference type="InterPro" id="IPR005467">
    <property type="entry name" value="His_kinase_dom"/>
</dbReference>
<dbReference type="CDD" id="cd00082">
    <property type="entry name" value="HisKA"/>
    <property type="match status" value="1"/>
</dbReference>
<feature type="region of interest" description="Disordered" evidence="4">
    <location>
        <begin position="539"/>
        <end position="581"/>
    </location>
</feature>
<dbReference type="SUPFAM" id="SSF52172">
    <property type="entry name" value="CheY-like"/>
    <property type="match status" value="1"/>
</dbReference>
<proteinExistence type="predicted"/>
<evidence type="ECO:0000256" key="4">
    <source>
        <dbReference type="SAM" id="MobiDB-lite"/>
    </source>
</evidence>
<dbReference type="SMART" id="SM00388">
    <property type="entry name" value="HisKA"/>
    <property type="match status" value="1"/>
</dbReference>
<feature type="transmembrane region" description="Helical" evidence="5">
    <location>
        <begin position="146"/>
        <end position="164"/>
    </location>
</feature>
<feature type="region of interest" description="Disordered" evidence="4">
    <location>
        <begin position="1"/>
        <end position="37"/>
    </location>
</feature>
<dbReference type="PROSITE" id="PS50109">
    <property type="entry name" value="HIS_KIN"/>
    <property type="match status" value="1"/>
</dbReference>
<dbReference type="SMART" id="SM00387">
    <property type="entry name" value="HATPase_c"/>
    <property type="match status" value="1"/>
</dbReference>
<reference evidence="8" key="1">
    <citation type="submission" date="2021-01" db="EMBL/GenBank/DDBJ databases">
        <authorList>
            <person name="Corre E."/>
            <person name="Pelletier E."/>
            <person name="Niang G."/>
            <person name="Scheremetjew M."/>
            <person name="Finn R."/>
            <person name="Kale V."/>
            <person name="Holt S."/>
            <person name="Cochrane G."/>
            <person name="Meng A."/>
            <person name="Brown T."/>
            <person name="Cohen L."/>
        </authorList>
    </citation>
    <scope>NUCLEOTIDE SEQUENCE</scope>
    <source>
        <strain evidence="8">NIES-2562</strain>
    </source>
</reference>
<feature type="domain" description="Response regulatory" evidence="7">
    <location>
        <begin position="973"/>
        <end position="1115"/>
    </location>
</feature>
<name>A0A7S3DFR4_9EUKA</name>
<dbReference type="GO" id="GO:0000155">
    <property type="term" value="F:phosphorelay sensor kinase activity"/>
    <property type="evidence" value="ECO:0007669"/>
    <property type="project" value="InterPro"/>
</dbReference>
<dbReference type="InterPro" id="IPR003594">
    <property type="entry name" value="HATPase_dom"/>
</dbReference>
<organism evidence="8">
    <name type="scientific">Palpitomonas bilix</name>
    <dbReference type="NCBI Taxonomy" id="652834"/>
    <lineage>
        <taxon>Eukaryota</taxon>
        <taxon>Eukaryota incertae sedis</taxon>
    </lineage>
</organism>
<dbReference type="PANTHER" id="PTHR45339:SF1">
    <property type="entry name" value="HYBRID SIGNAL TRANSDUCTION HISTIDINE KINASE J"/>
    <property type="match status" value="1"/>
</dbReference>
<feature type="transmembrane region" description="Helical" evidence="5">
    <location>
        <begin position="171"/>
        <end position="198"/>
    </location>
</feature>
<dbReference type="InterPro" id="IPR036890">
    <property type="entry name" value="HATPase_C_sf"/>
</dbReference>
<dbReference type="Pfam" id="PF02518">
    <property type="entry name" value="HATPase_c"/>
    <property type="match status" value="1"/>
</dbReference>
<dbReference type="InterPro" id="IPR036097">
    <property type="entry name" value="HisK_dim/P_sf"/>
</dbReference>
<dbReference type="InterPro" id="IPR004358">
    <property type="entry name" value="Sig_transdc_His_kin-like_C"/>
</dbReference>
<dbReference type="Gene3D" id="1.10.287.130">
    <property type="match status" value="1"/>
</dbReference>
<feature type="transmembrane region" description="Helical" evidence="5">
    <location>
        <begin position="107"/>
        <end position="126"/>
    </location>
</feature>
<accession>A0A7S3DFR4</accession>
<keyword evidence="1" id="KW-0597">Phosphoprotein</keyword>
<evidence type="ECO:0000256" key="2">
    <source>
        <dbReference type="ARBA" id="ARBA00023012"/>
    </source>
</evidence>
<dbReference type="Pfam" id="PF00512">
    <property type="entry name" value="HisKA"/>
    <property type="match status" value="1"/>
</dbReference>
<dbReference type="SUPFAM" id="SSF47384">
    <property type="entry name" value="Homodimeric domain of signal transducing histidine kinase"/>
    <property type="match status" value="1"/>
</dbReference>
<evidence type="ECO:0000259" key="6">
    <source>
        <dbReference type="PROSITE" id="PS50109"/>
    </source>
</evidence>
<evidence type="ECO:0008006" key="9">
    <source>
        <dbReference type="Google" id="ProtNLM"/>
    </source>
</evidence>
<dbReference type="InterPro" id="IPR011006">
    <property type="entry name" value="CheY-like_superfamily"/>
</dbReference>
<gene>
    <name evidence="8" type="ORF">PBIL07802_LOCUS18342</name>
</gene>
<dbReference type="SUPFAM" id="SSF55874">
    <property type="entry name" value="ATPase domain of HSP90 chaperone/DNA topoisomerase II/histidine kinase"/>
    <property type="match status" value="2"/>
</dbReference>
<feature type="transmembrane region" description="Helical" evidence="5">
    <location>
        <begin position="320"/>
        <end position="339"/>
    </location>
</feature>
<dbReference type="PRINTS" id="PR00344">
    <property type="entry name" value="BCTRLSENSOR"/>
</dbReference>
<sequence>MASHHPRVAPELGEIQEAMPANDRPSGAPSRQRLIARRTSTKILREGDAVKQDGEVWKELNEMELVLGQKGFDELNAHNLFRYSACALAFKEPEMEHSFRQYQKKHARPRAIVLLLVMLTFLLARGSKIPFATTEYATVPLVFAELFRALSFLSVSLFIISLWMKNDKFYYVTLFLTAWTTCLLFFTAFCPGGVSFIYCRGLEWIEGKEVGAFMNSNSSSHNSSSAGYVNSGCDAEYDFLTEITSGFENLNNASIYRLAESRASTVALQNVQALLLVMFLNTNLINYSVICNVFAVAQAFFVSMSTIVVVMVRFPLQLGATIYAIPALGLVVCVVVIFLNERRIRHMFLLSSIKEQGMKAVMLARMEATKREEKSRFLATVSHETRTPIHGIIGVVDLLEEAGLGEEVTQSLSIVRECANNLLHIVNDLLDESKLAAKGLTLTPGPFDAVSLLHQVLKGLTLQCQDKGVELNLHISSTLRKLNSLRPLVGDKQRIGQVITNLISNAKKFTPSGKNIYVYATVAPLAESKEGRLRAATMKGSMKASDHSRQTSGALVKKHTVRRGSSGKYKEDSALPGTLLQQGSDRGHRYVKDVVGRYDEVKIQECQVEDFESLFLEPVVLKVSVQDEGIGIDPKDHQRVFVMYEQVHNKDNTEKVPGTGLGLGISQKLCGLMHGDIYLRSALGEGSTFTATMQLEWAQSSLASSLAEVESRTSSGARHDAVIIKPAVDAWKKRVLVISSNEYTKTVLVDYLASMHFNVVVQKVDSHSSAFKDMCEHGQPASIAESMVPVDEASDATLQFFVPGLSNSIKSILGGERGEIRVDNVHHLLGALPSVFPLVVVDVESFTTGKMHHHQVALKCLTGLLSLFERHKVECSLMDMSEKGSNADKPTAADFRVVLVARLSTSLRFLAQKFDFQVVRKPIVYNELYTAVHPREGTKSRPSTNHSSVHVSNGFEATVRKSFMQSADTREPLVLIADDDGVSRRLLKKMLQSLPALKGCNVMAFDDGDTLLEAIGVPVISQYSTGDLEAAEIKPSASIADVVLLVVDGHMERVGGVEVMKCLHEGDRSVDFPCIAASGAVSSEEMEAFQRAGFRHQLPKPFTKSLLQEALEISGFPSYLASWKASNQDEMSLSER</sequence>
<protein>
    <recommendedName>
        <fullName evidence="9">Histidine kinase</fullName>
    </recommendedName>
</protein>
<keyword evidence="5" id="KW-0472">Membrane</keyword>
<feature type="transmembrane region" description="Helical" evidence="5">
    <location>
        <begin position="293"/>
        <end position="314"/>
    </location>
</feature>
<evidence type="ECO:0000256" key="5">
    <source>
        <dbReference type="SAM" id="Phobius"/>
    </source>
</evidence>